<proteinExistence type="inferred from homology"/>
<dbReference type="PANTHER" id="PTHR11575:SF6">
    <property type="entry name" value="2',3'-CYCLIC-NUCLEOTIDE 2'-PHOSPHODIESTERASE_3'-NUCLEOTIDASE"/>
    <property type="match status" value="1"/>
</dbReference>
<keyword evidence="4" id="KW-1185">Reference proteome</keyword>
<dbReference type="EMBL" id="PISD01000019">
    <property type="protein sequence ID" value="PKG29084.1"/>
    <property type="molecule type" value="Genomic_DNA"/>
</dbReference>
<dbReference type="GO" id="GO:0046872">
    <property type="term" value="F:metal ion binding"/>
    <property type="evidence" value="ECO:0007669"/>
    <property type="project" value="InterPro"/>
</dbReference>
<gene>
    <name evidence="3" type="ORF">CWS20_09975</name>
</gene>
<evidence type="ECO:0000313" key="3">
    <source>
        <dbReference type="EMBL" id="PKG29084.1"/>
    </source>
</evidence>
<comment type="similarity">
    <text evidence="1">Belongs to the 5'-nucleotidase family.</text>
</comment>
<evidence type="ECO:0000313" key="4">
    <source>
        <dbReference type="Proteomes" id="UP000233343"/>
    </source>
</evidence>
<evidence type="ECO:0000259" key="2">
    <source>
        <dbReference type="Pfam" id="PF00149"/>
    </source>
</evidence>
<name>A0A2N0ZHW4_9BACI</name>
<dbReference type="GO" id="GO:0000166">
    <property type="term" value="F:nucleotide binding"/>
    <property type="evidence" value="ECO:0007669"/>
    <property type="project" value="UniProtKB-KW"/>
</dbReference>
<dbReference type="SUPFAM" id="SSF56300">
    <property type="entry name" value="Metallo-dependent phosphatases"/>
    <property type="match status" value="1"/>
</dbReference>
<dbReference type="GO" id="GO:0009166">
    <property type="term" value="P:nucleotide catabolic process"/>
    <property type="evidence" value="ECO:0007669"/>
    <property type="project" value="InterPro"/>
</dbReference>
<dbReference type="InterPro" id="IPR029052">
    <property type="entry name" value="Metallo-depent_PP-like"/>
</dbReference>
<keyword evidence="1" id="KW-0547">Nucleotide-binding</keyword>
<dbReference type="Pfam" id="PF00149">
    <property type="entry name" value="Metallophos"/>
    <property type="match status" value="1"/>
</dbReference>
<comment type="caution">
    <text evidence="3">The sequence shown here is derived from an EMBL/GenBank/DDBJ whole genome shotgun (WGS) entry which is preliminary data.</text>
</comment>
<dbReference type="PROSITE" id="PS00786">
    <property type="entry name" value="5_NUCLEOTIDASE_2"/>
    <property type="match status" value="1"/>
</dbReference>
<dbReference type="InterPro" id="IPR006179">
    <property type="entry name" value="5_nucleotidase/apyrase"/>
</dbReference>
<dbReference type="GO" id="GO:0030288">
    <property type="term" value="C:outer membrane-bounded periplasmic space"/>
    <property type="evidence" value="ECO:0007669"/>
    <property type="project" value="TreeGrafter"/>
</dbReference>
<dbReference type="Proteomes" id="UP000233343">
    <property type="component" value="Unassembled WGS sequence"/>
</dbReference>
<protein>
    <recommendedName>
        <fullName evidence="2">Calcineurin-like phosphoesterase domain-containing protein</fullName>
    </recommendedName>
</protein>
<dbReference type="Gene3D" id="3.60.21.10">
    <property type="match status" value="1"/>
</dbReference>
<dbReference type="GO" id="GO:0016788">
    <property type="term" value="F:hydrolase activity, acting on ester bonds"/>
    <property type="evidence" value="ECO:0007669"/>
    <property type="project" value="InterPro"/>
</dbReference>
<dbReference type="InterPro" id="IPR006146">
    <property type="entry name" value="5'-Nucleotdase_CS"/>
</dbReference>
<dbReference type="PANTHER" id="PTHR11575">
    <property type="entry name" value="5'-NUCLEOTIDASE-RELATED"/>
    <property type="match status" value="1"/>
</dbReference>
<organism evidence="3 4">
    <name type="scientific">Cytobacillus horneckiae</name>
    <dbReference type="NCBI Taxonomy" id="549687"/>
    <lineage>
        <taxon>Bacteria</taxon>
        <taxon>Bacillati</taxon>
        <taxon>Bacillota</taxon>
        <taxon>Bacilli</taxon>
        <taxon>Bacillales</taxon>
        <taxon>Bacillaceae</taxon>
        <taxon>Cytobacillus</taxon>
    </lineage>
</organism>
<keyword evidence="1" id="KW-0378">Hydrolase</keyword>
<dbReference type="AlphaFoldDB" id="A0A2N0ZHW4"/>
<sequence length="366" mass="41582">MFIWFMIFFYIVMPSSWHLTVFAGDDASVINIKIMQTTDMHGNILDYKYQSAEKTVDFGLVRTASLIKKIREEYENTLLFDTGDILEGNALGEYAYRSRFFNLGRVHPVIKAMNYLNYDGATVGNHEFNYGLNFLMQSLQGAAFPFVNANIYIDDHNTNPIDDINLLPPYIIQDKEWTDESGVKQKLKIGIIGFVTPIVAEWDKEYFRDKLIVKNISETARHYVPLMKEEGADIIVALAHVGMDADKGLQEKEGNSVSDLSQVSGIDAILYGHTHSVYPSRPGLNLVNTSRPAIVQAGYWGNHLGIIDLKLVNKNGKWKVEKSTSSIQTIYRTIKNKKIPVTGRDTELEKLMMKDHLNVKKFSEIK</sequence>
<dbReference type="PRINTS" id="PR01607">
    <property type="entry name" value="APYRASEFAMLY"/>
</dbReference>
<reference evidence="3 4" key="1">
    <citation type="journal article" date="2010" name="Int. J. Syst. Evol. Microbiol.">
        <title>Bacillus horneckiae sp. nov., isolated from a spacecraft-assembly clean room.</title>
        <authorList>
            <person name="Vaishampayan P."/>
            <person name="Probst A."/>
            <person name="Krishnamurthi S."/>
            <person name="Ghosh S."/>
            <person name="Osman S."/>
            <person name="McDowall A."/>
            <person name="Ruckmani A."/>
            <person name="Mayilraj S."/>
            <person name="Venkateswaran K."/>
        </authorList>
    </citation>
    <scope>NUCLEOTIDE SEQUENCE [LARGE SCALE GENOMIC DNA]</scope>
    <source>
        <strain evidence="4">1PO1SC</strain>
    </source>
</reference>
<evidence type="ECO:0000256" key="1">
    <source>
        <dbReference type="RuleBase" id="RU362119"/>
    </source>
</evidence>
<feature type="domain" description="Calcineurin-like phosphoesterase" evidence="2">
    <location>
        <begin position="32"/>
        <end position="276"/>
    </location>
</feature>
<accession>A0A2N0ZHW4</accession>
<dbReference type="InterPro" id="IPR004843">
    <property type="entry name" value="Calcineurin-like_PHP"/>
</dbReference>